<name>A0A2L0RXS3_9PSED</name>
<reference evidence="1 2" key="1">
    <citation type="journal article" date="2018" name="Front. Microbiol.">
        <title>Pseudomonas orientalis F9: A Potent Antagonist against Phytopathogens with Phytotoxic Effect in the Apple Flower.</title>
        <authorList>
            <person name="Zengerer V."/>
            <person name="Schmid M."/>
            <person name="Bieri M."/>
            <person name="Muller D.C."/>
            <person name="Remus-Emsermann M.N.P."/>
            <person name="Ahrens C.H."/>
            <person name="Pelludat C."/>
        </authorList>
    </citation>
    <scope>NUCLEOTIDE SEQUENCE [LARGE SCALE GENOMIC DNA]</scope>
    <source>
        <strain evidence="1 2">F9</strain>
    </source>
</reference>
<dbReference type="AlphaFoldDB" id="A0A2L0RXS3"/>
<dbReference type="EMBL" id="CP018049">
    <property type="protein sequence ID" value="AUZ46544.1"/>
    <property type="molecule type" value="Genomic_DNA"/>
</dbReference>
<organism evidence="1 2">
    <name type="scientific">Pseudomonas orientalis</name>
    <dbReference type="NCBI Taxonomy" id="76758"/>
    <lineage>
        <taxon>Bacteria</taxon>
        <taxon>Pseudomonadati</taxon>
        <taxon>Pseudomonadota</taxon>
        <taxon>Gammaproteobacteria</taxon>
        <taxon>Pseudomonadales</taxon>
        <taxon>Pseudomonadaceae</taxon>
        <taxon>Pseudomonas</taxon>
    </lineage>
</organism>
<dbReference type="Proteomes" id="UP000239888">
    <property type="component" value="Chromosome"/>
</dbReference>
<dbReference type="RefSeq" id="WP_104503072.1">
    <property type="nucleotide sequence ID" value="NZ_CP018049.1"/>
</dbReference>
<accession>A0A2L0RXS3</accession>
<evidence type="ECO:0000313" key="2">
    <source>
        <dbReference type="Proteomes" id="UP000239888"/>
    </source>
</evidence>
<sequence length="72" mass="8015">MKFQDDDEMLAWDKFAAAAIGAVQGKWDQQQNRQKAGGSYFASAPKTESDLADASAQIADLLLDLRRKRINQ</sequence>
<evidence type="ECO:0000313" key="1">
    <source>
        <dbReference type="EMBL" id="AUZ46544.1"/>
    </source>
</evidence>
<proteinExistence type="predicted"/>
<protein>
    <submittedName>
        <fullName evidence="1">Uncharacterized protein</fullName>
    </submittedName>
</protein>
<dbReference type="KEGG" id="poi:BOP93_13395"/>
<gene>
    <name evidence="1" type="ORF">BOP93_13395</name>
</gene>